<gene>
    <name evidence="4" type="ORF">CL6EHI_169600</name>
</gene>
<feature type="signal peptide" evidence="2">
    <location>
        <begin position="1"/>
        <end position="15"/>
    </location>
</feature>
<dbReference type="PROSITE" id="PS50015">
    <property type="entry name" value="SAP_B"/>
    <property type="match status" value="1"/>
</dbReference>
<dbReference type="VEuPathDB" id="AmoebaDB:EHI8A_016830"/>
<dbReference type="VEuPathDB" id="AmoebaDB:KM1_046920"/>
<sequence>MNIFDVILFISLVSSKQVNIVSKMEAKSKEFAIECPDNIPKPICEEFISQKSFKPLGGIGNIATCKICESFVGIALDYITKGETVENLNKKILDFCTIFSRELPHHYCFVIAQEIYVKVLNAVQNNETVDTTLCSKINLC</sequence>
<dbReference type="InterPro" id="IPR011001">
    <property type="entry name" value="Saposin-like"/>
</dbReference>
<feature type="chain" id="PRO_5012565609" description="Saposin B-type domain-containing protein" evidence="2">
    <location>
        <begin position="16"/>
        <end position="140"/>
    </location>
</feature>
<keyword evidence="2" id="KW-0732">Signal</keyword>
<proteinExistence type="predicted"/>
<dbReference type="AlphaFoldDB" id="A0A175JXH8"/>
<keyword evidence="1" id="KW-1015">Disulfide bond</keyword>
<organism evidence="4 5">
    <name type="scientific">Entamoeba histolytica</name>
    <dbReference type="NCBI Taxonomy" id="5759"/>
    <lineage>
        <taxon>Eukaryota</taxon>
        <taxon>Amoebozoa</taxon>
        <taxon>Evosea</taxon>
        <taxon>Archamoebae</taxon>
        <taxon>Mastigamoebida</taxon>
        <taxon>Entamoebidae</taxon>
        <taxon>Entamoeba</taxon>
    </lineage>
</organism>
<dbReference type="Proteomes" id="UP000078387">
    <property type="component" value="Unassembled WGS sequence"/>
</dbReference>
<evidence type="ECO:0000259" key="3">
    <source>
        <dbReference type="PROSITE" id="PS50015"/>
    </source>
</evidence>
<dbReference type="SUPFAM" id="SSF47862">
    <property type="entry name" value="Saposin"/>
    <property type="match status" value="1"/>
</dbReference>
<dbReference type="SMART" id="SM00741">
    <property type="entry name" value="SapB"/>
    <property type="match status" value="1"/>
</dbReference>
<evidence type="ECO:0000256" key="1">
    <source>
        <dbReference type="ARBA" id="ARBA00023157"/>
    </source>
</evidence>
<evidence type="ECO:0000313" key="5">
    <source>
        <dbReference type="Proteomes" id="UP000078387"/>
    </source>
</evidence>
<dbReference type="eggNOG" id="ENOG502RHBY">
    <property type="taxonomic scope" value="Eukaryota"/>
</dbReference>
<dbReference type="EMBL" id="BDEQ01000001">
    <property type="protein sequence ID" value="GAT98044.1"/>
    <property type="molecule type" value="Genomic_DNA"/>
</dbReference>
<evidence type="ECO:0000256" key="2">
    <source>
        <dbReference type="SAM" id="SignalP"/>
    </source>
</evidence>
<dbReference type="VEuPathDB" id="AmoebaDB:EHI7A_019270"/>
<protein>
    <recommendedName>
        <fullName evidence="3">Saposin B-type domain-containing protein</fullName>
    </recommendedName>
</protein>
<feature type="domain" description="Saposin B-type" evidence="3">
    <location>
        <begin position="61"/>
        <end position="140"/>
    </location>
</feature>
<dbReference type="Gene3D" id="1.10.225.10">
    <property type="entry name" value="Saposin-like"/>
    <property type="match status" value="1"/>
</dbReference>
<comment type="caution">
    <text evidence="4">The sequence shown here is derived from an EMBL/GenBank/DDBJ whole genome shotgun (WGS) entry which is preliminary data.</text>
</comment>
<dbReference type="VEuPathDB" id="AmoebaDB:EHI5A_037490"/>
<reference evidence="4 5" key="1">
    <citation type="submission" date="2016-05" db="EMBL/GenBank/DDBJ databases">
        <title>First whole genome sequencing of Entamoeba histolytica HM1:IMSS-clone-6.</title>
        <authorList>
            <person name="Mukherjee Avik.K."/>
            <person name="Izumyama S."/>
            <person name="Nakada-Tsukui K."/>
            <person name="Nozaki T."/>
        </authorList>
    </citation>
    <scope>NUCLEOTIDE SEQUENCE [LARGE SCALE GENOMIC DNA]</scope>
    <source>
        <strain evidence="4 5">HM1:IMSS clone 6</strain>
    </source>
</reference>
<dbReference type="InterPro" id="IPR008139">
    <property type="entry name" value="SaposinB_dom"/>
</dbReference>
<evidence type="ECO:0000313" key="4">
    <source>
        <dbReference type="EMBL" id="GAT98044.1"/>
    </source>
</evidence>
<accession>A0A175JXH8</accession>
<name>A0A175JXH8_ENTHI</name>
<dbReference type="VEuPathDB" id="AmoebaDB:EHI_169600"/>